<sequence length="157" mass="17924">MPALTTYRTRIVQDWVDYNGHLRDAYYLLIFSYATDALMERIGLDADARGQSRHSLFTLEAHINYLHEVKLDTDVWVQTQIIGFDKKRLHLYHSLHREGFDQALAASEQMLLHVDLAGPRSAPFGSRSVELLEDLQRGQQDLPAGEYVGRTLRLAAA</sequence>
<dbReference type="InterPro" id="IPR029069">
    <property type="entry name" value="HotDog_dom_sf"/>
</dbReference>
<dbReference type="Gene3D" id="3.10.129.10">
    <property type="entry name" value="Hotdog Thioesterase"/>
    <property type="match status" value="1"/>
</dbReference>
<name>A0ABU8QWZ2_9PSED</name>
<accession>A0ABU8QWZ2</accession>
<gene>
    <name evidence="1" type="ORF">V7S98_18045</name>
</gene>
<comment type="caution">
    <text evidence="1">The sequence shown here is derived from an EMBL/GenBank/DDBJ whole genome shotgun (WGS) entry which is preliminary data.</text>
</comment>
<dbReference type="InterPro" id="IPR050563">
    <property type="entry name" value="4-hydroxybenzoyl-CoA_TE"/>
</dbReference>
<dbReference type="SUPFAM" id="SSF54637">
    <property type="entry name" value="Thioesterase/thiol ester dehydrase-isomerase"/>
    <property type="match status" value="1"/>
</dbReference>
<dbReference type="Proteomes" id="UP001380290">
    <property type="component" value="Unassembled WGS sequence"/>
</dbReference>
<evidence type="ECO:0000313" key="2">
    <source>
        <dbReference type="Proteomes" id="UP001380290"/>
    </source>
</evidence>
<keyword evidence="2" id="KW-1185">Reference proteome</keyword>
<dbReference type="EMBL" id="JBBHLC010000063">
    <property type="protein sequence ID" value="MEJ5865122.1"/>
    <property type="molecule type" value="Genomic_DNA"/>
</dbReference>
<dbReference type="Pfam" id="PF13279">
    <property type="entry name" value="4HBT_2"/>
    <property type="match status" value="1"/>
</dbReference>
<proteinExistence type="predicted"/>
<dbReference type="CDD" id="cd00586">
    <property type="entry name" value="4HBT"/>
    <property type="match status" value="1"/>
</dbReference>
<dbReference type="PANTHER" id="PTHR31793:SF2">
    <property type="entry name" value="BLR1345 PROTEIN"/>
    <property type="match status" value="1"/>
</dbReference>
<evidence type="ECO:0000313" key="1">
    <source>
        <dbReference type="EMBL" id="MEJ5865122.1"/>
    </source>
</evidence>
<dbReference type="PANTHER" id="PTHR31793">
    <property type="entry name" value="4-HYDROXYBENZOYL-COA THIOESTERASE FAMILY MEMBER"/>
    <property type="match status" value="1"/>
</dbReference>
<protein>
    <submittedName>
        <fullName evidence="1">Thioesterase family protein</fullName>
    </submittedName>
</protein>
<reference evidence="1 2" key="1">
    <citation type="submission" date="2024-02" db="EMBL/GenBank/DDBJ databases">
        <title>Identification of pathogenicity and growth-promoting function of Pseudomonas putida variant.</title>
        <authorList>
            <person name="Sun J."/>
        </authorList>
    </citation>
    <scope>NUCLEOTIDE SEQUENCE [LARGE SCALE GENOMIC DNA]</scope>
    <source>
        <strain evidence="1 2">A03</strain>
    </source>
</reference>
<organism evidence="1 2">
    <name type="scientific">Pseudomonas farsensis</name>
    <dbReference type="NCBI Taxonomy" id="2745492"/>
    <lineage>
        <taxon>Bacteria</taxon>
        <taxon>Pseudomonadati</taxon>
        <taxon>Pseudomonadota</taxon>
        <taxon>Gammaproteobacteria</taxon>
        <taxon>Pseudomonadales</taxon>
        <taxon>Pseudomonadaceae</taxon>
        <taxon>Pseudomonas</taxon>
    </lineage>
</organism>
<dbReference type="RefSeq" id="WP_339600132.1">
    <property type="nucleotide sequence ID" value="NZ_JBBHLC010000063.1"/>
</dbReference>